<evidence type="ECO:0000313" key="6">
    <source>
        <dbReference type="EMBL" id="KAL3663911.1"/>
    </source>
</evidence>
<keyword evidence="7" id="KW-1185">Reference proteome</keyword>
<dbReference type="EMBL" id="JBIMZQ010000025">
    <property type="protein sequence ID" value="KAL3663911.1"/>
    <property type="molecule type" value="Genomic_DNA"/>
</dbReference>
<keyword evidence="3" id="KW-0862">Zinc</keyword>
<dbReference type="Pfam" id="PF04500">
    <property type="entry name" value="FLYWCH"/>
    <property type="match status" value="1"/>
</dbReference>
<sequence length="108" mass="11916">MLPTTPPQSELMPPPSSASTMAVEGWLETPDNVTAVEAAVVVKLPPPEEDLGQSKHRVVRHKAKTVITVNGYPFTRHHKSGIKHSYRCSSFRTSQCKVKVHFIVAATR</sequence>
<accession>A0ABD3FDW7</accession>
<gene>
    <name evidence="6" type="ORF">V7S43_010800</name>
</gene>
<dbReference type="GO" id="GO:0008270">
    <property type="term" value="F:zinc ion binding"/>
    <property type="evidence" value="ECO:0007669"/>
    <property type="project" value="UniProtKB-KW"/>
</dbReference>
<feature type="domain" description="FLYWCH-type" evidence="5">
    <location>
        <begin position="62"/>
        <end position="103"/>
    </location>
</feature>
<organism evidence="6 7">
    <name type="scientific">Phytophthora oleae</name>
    <dbReference type="NCBI Taxonomy" id="2107226"/>
    <lineage>
        <taxon>Eukaryota</taxon>
        <taxon>Sar</taxon>
        <taxon>Stramenopiles</taxon>
        <taxon>Oomycota</taxon>
        <taxon>Peronosporomycetes</taxon>
        <taxon>Peronosporales</taxon>
        <taxon>Peronosporaceae</taxon>
        <taxon>Phytophthora</taxon>
    </lineage>
</organism>
<evidence type="ECO:0000256" key="3">
    <source>
        <dbReference type="ARBA" id="ARBA00022833"/>
    </source>
</evidence>
<dbReference type="Proteomes" id="UP001632037">
    <property type="component" value="Unassembled WGS sequence"/>
</dbReference>
<evidence type="ECO:0000259" key="5">
    <source>
        <dbReference type="Pfam" id="PF04500"/>
    </source>
</evidence>
<evidence type="ECO:0000313" key="7">
    <source>
        <dbReference type="Proteomes" id="UP001632037"/>
    </source>
</evidence>
<comment type="caution">
    <text evidence="6">The sequence shown here is derived from an EMBL/GenBank/DDBJ whole genome shotgun (WGS) entry which is preliminary data.</text>
</comment>
<proteinExistence type="predicted"/>
<dbReference type="AlphaFoldDB" id="A0ABD3FDW7"/>
<keyword evidence="1" id="KW-0479">Metal-binding</keyword>
<feature type="compositionally biased region" description="Pro residues" evidence="4">
    <location>
        <begin position="1"/>
        <end position="16"/>
    </location>
</feature>
<evidence type="ECO:0000256" key="2">
    <source>
        <dbReference type="ARBA" id="ARBA00022771"/>
    </source>
</evidence>
<evidence type="ECO:0000256" key="4">
    <source>
        <dbReference type="SAM" id="MobiDB-lite"/>
    </source>
</evidence>
<keyword evidence="2" id="KW-0863">Zinc-finger</keyword>
<reference evidence="6 7" key="1">
    <citation type="submission" date="2024-09" db="EMBL/GenBank/DDBJ databases">
        <title>Genome sequencing and assembly of Phytophthora oleae, isolate VK10A, causative agent of rot of olive drupes.</title>
        <authorList>
            <person name="Conti Taguali S."/>
            <person name="Riolo M."/>
            <person name="La Spada F."/>
            <person name="Cacciola S.O."/>
            <person name="Dionisio G."/>
        </authorList>
    </citation>
    <scope>NUCLEOTIDE SEQUENCE [LARGE SCALE GENOMIC DNA]</scope>
    <source>
        <strain evidence="6 7">VK10A</strain>
    </source>
</reference>
<feature type="region of interest" description="Disordered" evidence="4">
    <location>
        <begin position="1"/>
        <end position="21"/>
    </location>
</feature>
<name>A0ABD3FDW7_9STRA</name>
<evidence type="ECO:0000256" key="1">
    <source>
        <dbReference type="ARBA" id="ARBA00022723"/>
    </source>
</evidence>
<dbReference type="InterPro" id="IPR007588">
    <property type="entry name" value="Znf_FLYWCH"/>
</dbReference>
<dbReference type="Gene3D" id="2.20.25.240">
    <property type="match status" value="1"/>
</dbReference>
<protein>
    <recommendedName>
        <fullName evidence="5">FLYWCH-type domain-containing protein</fullName>
    </recommendedName>
</protein>